<evidence type="ECO:0000259" key="7">
    <source>
        <dbReference type="PROSITE" id="PS50157"/>
    </source>
</evidence>
<dbReference type="PROSITE" id="PS50157">
    <property type="entry name" value="ZINC_FINGER_C2H2_2"/>
    <property type="match status" value="1"/>
</dbReference>
<proteinExistence type="inferred from homology"/>
<comment type="similarity">
    <text evidence="2">Belongs to the ARS2 family.</text>
</comment>
<dbReference type="Pfam" id="PF13821">
    <property type="entry name" value="DUF4187"/>
    <property type="match status" value="1"/>
</dbReference>
<dbReference type="OrthoDB" id="786951at2759"/>
<dbReference type="InterPro" id="IPR025239">
    <property type="entry name" value="DUF4187"/>
</dbReference>
<reference evidence="8 9" key="1">
    <citation type="submission" date="2019-03" db="EMBL/GenBank/DDBJ databases">
        <title>Single cell metagenomics reveals metabolic interactions within the superorganism composed of flagellate Streblomastix strix and complex community of Bacteroidetes bacteria on its surface.</title>
        <authorList>
            <person name="Treitli S.C."/>
            <person name="Kolisko M."/>
            <person name="Husnik F."/>
            <person name="Keeling P."/>
            <person name="Hampl V."/>
        </authorList>
    </citation>
    <scope>NUCLEOTIDE SEQUENCE [LARGE SCALE GENOMIC DNA]</scope>
    <source>
        <strain evidence="8">ST1C</strain>
    </source>
</reference>
<dbReference type="PANTHER" id="PTHR13165:SF0">
    <property type="entry name" value="SERRATE RNA EFFECTOR MOLECULE HOMOLOG"/>
    <property type="match status" value="1"/>
</dbReference>
<feature type="compositionally biased region" description="Basic and acidic residues" evidence="6">
    <location>
        <begin position="26"/>
        <end position="55"/>
    </location>
</feature>
<dbReference type="InterPro" id="IPR013087">
    <property type="entry name" value="Znf_C2H2_type"/>
</dbReference>
<comment type="subcellular location">
    <subcellularLocation>
        <location evidence="1">Nucleus</location>
    </subcellularLocation>
</comment>
<feature type="region of interest" description="Disordered" evidence="6">
    <location>
        <begin position="1"/>
        <end position="56"/>
    </location>
</feature>
<feature type="region of interest" description="Disordered" evidence="6">
    <location>
        <begin position="303"/>
        <end position="332"/>
    </location>
</feature>
<dbReference type="AlphaFoldDB" id="A0A5J4WWD1"/>
<evidence type="ECO:0000256" key="2">
    <source>
        <dbReference type="ARBA" id="ARBA00005407"/>
    </source>
</evidence>
<dbReference type="PANTHER" id="PTHR13165">
    <property type="entry name" value="ARSENITE-RESISTANCE PROTEIN 2"/>
    <property type="match status" value="1"/>
</dbReference>
<feature type="compositionally biased region" description="Basic and acidic residues" evidence="6">
    <location>
        <begin position="303"/>
        <end position="330"/>
    </location>
</feature>
<comment type="caution">
    <text evidence="8">The sequence shown here is derived from an EMBL/GenBank/DDBJ whole genome shotgun (WGS) entry which is preliminary data.</text>
</comment>
<dbReference type="Pfam" id="PF12066">
    <property type="entry name" value="SERRATE_Ars2_N"/>
    <property type="match status" value="1"/>
</dbReference>
<dbReference type="GO" id="GO:0008270">
    <property type="term" value="F:zinc ion binding"/>
    <property type="evidence" value="ECO:0007669"/>
    <property type="project" value="UniProtKB-KW"/>
</dbReference>
<feature type="compositionally biased region" description="Low complexity" evidence="6">
    <location>
        <begin position="641"/>
        <end position="656"/>
    </location>
</feature>
<keyword evidence="3" id="KW-0539">Nucleus</keyword>
<evidence type="ECO:0000256" key="3">
    <source>
        <dbReference type="ARBA" id="ARBA00023242"/>
    </source>
</evidence>
<dbReference type="Proteomes" id="UP000324800">
    <property type="component" value="Unassembled WGS sequence"/>
</dbReference>
<gene>
    <name evidence="8" type="ORF">EZS28_005120</name>
</gene>
<dbReference type="InterPro" id="IPR007042">
    <property type="entry name" value="SERRATE/Ars2_C"/>
</dbReference>
<feature type="domain" description="C2H2-type" evidence="7">
    <location>
        <begin position="920"/>
        <end position="945"/>
    </location>
</feature>
<keyword evidence="4" id="KW-0862">Zinc</keyword>
<dbReference type="SMART" id="SM01173">
    <property type="entry name" value="DUF4187"/>
    <property type="match status" value="1"/>
</dbReference>
<dbReference type="EMBL" id="SNRW01000771">
    <property type="protein sequence ID" value="KAA6399348.1"/>
    <property type="molecule type" value="Genomic_DNA"/>
</dbReference>
<sequence>MAKRGRDIDKELSPPRSSNNRTGGYSHHDSSSGHHRSNYRDDERSNRGRYGDNRYRAPPITNFLSFGEFARNSDQKLGRPQLLEEYEKYKVRYENENKERFFEEHKKEKWFIDLYEPTRIKEKIAEKEEIVRINQEQFLRKLEEGIVTYKVVDIFPPDSNFIIDTDEREGKMNVKYDNEQQKLMIKDDNEEQNAFKDEKEQQISSQQSLAQYSSQSQMYRIMMHLNPSQSYPSIFTSLPRCQFEPRDDLDDLKIDIKLYTLNAYQHLQRWKPRIISPSLILLRPKEENEDRIENEIEKLRIEKEKEQEQEKQKEQEQEKEQDQDMEDKQNSDLPNEAAQLATGIFVDRLPLWVTKEILAVHFGVNGFLFVVLSDPFGKPQYDLTRRGWIMYDSEDATVSAMKAVPMRLYHPQSLSLTLQEDEQQKLNKDKEKEKDKERDDKKERSKEDKEKVYFDMSYKLHKVHSPYLFFAPVIMQSYQQMQNDLCISLALIHVLDKQRNVVTQIEKLFSKEGKWEQMYWVDEREKDKIRREKEKKERLERERIEKEQEKEEEIKKQKEIDKIIQFDNTIPQQYLNSNQRGLLKTPPPYLQIQSNATVFQQSSSSSSSSQSSSLPSLDVSLSPLESKFVFSLTPLLPQMQQMRVSQQQDQQSNDIEQVQDKEDKKKNELNDKGNSNINEDEEKKEQNQSSSEDIIKPIGEVDIMTLSNQYTYQSLIPNSLFSLRERLDRCITYLRDVHNYCYYCGIEYDNEEDMRERCGIIHARANNEEVMQAQIALAQKREIVREKKQIQERSEQIKQENQIDRETAMIKDDDKTNGELNEDKKEGVENVEQKKQEDQQQQQIEDKLSQIIVDQRGIEQVFAPQHQEWASGLHQLHQQRLKFNPNNCEHEIRTGEKLQKNIEEEFYKKKIIEEKKDTKYGCSSCNKKFRTYDFVVKHIQNKHPV</sequence>
<keyword evidence="5" id="KW-0175">Coiled coil</keyword>
<dbReference type="InterPro" id="IPR021933">
    <property type="entry name" value="SERRATE/Ars2_N"/>
</dbReference>
<dbReference type="PROSITE" id="PS00028">
    <property type="entry name" value="ZINC_FINGER_C2H2_1"/>
    <property type="match status" value="1"/>
</dbReference>
<feature type="region of interest" description="Disordered" evidence="6">
    <location>
        <begin position="422"/>
        <end position="446"/>
    </location>
</feature>
<dbReference type="InterPro" id="IPR039727">
    <property type="entry name" value="SE/Ars2"/>
</dbReference>
<evidence type="ECO:0000313" key="8">
    <source>
        <dbReference type="EMBL" id="KAA6399348.1"/>
    </source>
</evidence>
<evidence type="ECO:0000256" key="1">
    <source>
        <dbReference type="ARBA" id="ARBA00004123"/>
    </source>
</evidence>
<feature type="compositionally biased region" description="Basic and acidic residues" evidence="6">
    <location>
        <begin position="658"/>
        <end position="671"/>
    </location>
</feature>
<protein>
    <recommendedName>
        <fullName evidence="7">C2H2-type domain-containing protein</fullName>
    </recommendedName>
</protein>
<dbReference type="GO" id="GO:0031053">
    <property type="term" value="P:primary miRNA processing"/>
    <property type="evidence" value="ECO:0007669"/>
    <property type="project" value="TreeGrafter"/>
</dbReference>
<feature type="coiled-coil region" evidence="5">
    <location>
        <begin position="522"/>
        <end position="561"/>
    </location>
</feature>
<feature type="region of interest" description="Disordered" evidence="6">
    <location>
        <begin position="641"/>
        <end position="695"/>
    </location>
</feature>
<evidence type="ECO:0000256" key="6">
    <source>
        <dbReference type="SAM" id="MobiDB-lite"/>
    </source>
</evidence>
<keyword evidence="4" id="KW-0479">Metal-binding</keyword>
<feature type="compositionally biased region" description="Basic and acidic residues" evidence="6">
    <location>
        <begin position="1"/>
        <end position="13"/>
    </location>
</feature>
<evidence type="ECO:0000256" key="4">
    <source>
        <dbReference type="PROSITE-ProRule" id="PRU00042"/>
    </source>
</evidence>
<name>A0A5J4WWD1_9EUKA</name>
<dbReference type="Pfam" id="PF04959">
    <property type="entry name" value="ARS2"/>
    <property type="match status" value="1"/>
</dbReference>
<evidence type="ECO:0000313" key="9">
    <source>
        <dbReference type="Proteomes" id="UP000324800"/>
    </source>
</evidence>
<feature type="region of interest" description="Disordered" evidence="6">
    <location>
        <begin position="793"/>
        <end position="841"/>
    </location>
</feature>
<evidence type="ECO:0000256" key="5">
    <source>
        <dbReference type="SAM" id="Coils"/>
    </source>
</evidence>
<keyword evidence="4" id="KW-0863">Zinc-finger</keyword>
<organism evidence="8 9">
    <name type="scientific">Streblomastix strix</name>
    <dbReference type="NCBI Taxonomy" id="222440"/>
    <lineage>
        <taxon>Eukaryota</taxon>
        <taxon>Metamonada</taxon>
        <taxon>Preaxostyla</taxon>
        <taxon>Oxymonadida</taxon>
        <taxon>Streblomastigidae</taxon>
        <taxon>Streblomastix</taxon>
    </lineage>
</organism>
<dbReference type="GO" id="GO:0016604">
    <property type="term" value="C:nuclear body"/>
    <property type="evidence" value="ECO:0007669"/>
    <property type="project" value="TreeGrafter"/>
</dbReference>
<accession>A0A5J4WWD1</accession>